<evidence type="ECO:0000313" key="4">
    <source>
        <dbReference type="EMBL" id="KKP72956.1"/>
    </source>
</evidence>
<dbReference type="InterPro" id="IPR050062">
    <property type="entry name" value="Pro-tRNA_synthetase"/>
</dbReference>
<reference evidence="4 5" key="1">
    <citation type="journal article" date="2015" name="Nature">
        <title>rRNA introns, odd ribosomes, and small enigmatic genomes across a large radiation of phyla.</title>
        <authorList>
            <person name="Brown C.T."/>
            <person name="Hug L.A."/>
            <person name="Thomas B.C."/>
            <person name="Sharon I."/>
            <person name="Castelle C.J."/>
            <person name="Singh A."/>
            <person name="Wilkins M.J."/>
            <person name="Williams K.H."/>
            <person name="Banfield J.F."/>
        </authorList>
    </citation>
    <scope>NUCLEOTIDE SEQUENCE [LARGE SCALE GENOMIC DNA]</scope>
</reference>
<feature type="domain" description="Aminoacyl-tRNA synthetase class II (G/ P/ S/T)" evidence="2">
    <location>
        <begin position="1"/>
        <end position="151"/>
    </location>
</feature>
<evidence type="ECO:0000313" key="5">
    <source>
        <dbReference type="Proteomes" id="UP000034923"/>
    </source>
</evidence>
<dbReference type="Proteomes" id="UP000034923">
    <property type="component" value="Unassembled WGS sequence"/>
</dbReference>
<dbReference type="InterPro" id="IPR045864">
    <property type="entry name" value="aa-tRNA-synth_II/BPL/LPL"/>
</dbReference>
<dbReference type="InterPro" id="IPR044140">
    <property type="entry name" value="ProRS_anticodon_short"/>
</dbReference>
<dbReference type="EMBL" id="LBQE01000002">
    <property type="protein sequence ID" value="KKP72956.1"/>
    <property type="molecule type" value="Genomic_DNA"/>
</dbReference>
<protein>
    <submittedName>
        <fullName evidence="4">Proline-tRNA ligase</fullName>
    </submittedName>
</protein>
<evidence type="ECO:0000259" key="3">
    <source>
        <dbReference type="Pfam" id="PF03129"/>
    </source>
</evidence>
<dbReference type="CDD" id="cd00861">
    <property type="entry name" value="ProRS_anticodon_short"/>
    <property type="match status" value="1"/>
</dbReference>
<dbReference type="GO" id="GO:0006433">
    <property type="term" value="P:prolyl-tRNA aminoacylation"/>
    <property type="evidence" value="ECO:0007669"/>
    <property type="project" value="TreeGrafter"/>
</dbReference>
<dbReference type="Pfam" id="PF00587">
    <property type="entry name" value="tRNA-synt_2b"/>
    <property type="match status" value="1"/>
</dbReference>
<gene>
    <name evidence="4" type="ORF">UR70_C0002G0025</name>
</gene>
<dbReference type="PANTHER" id="PTHR42753">
    <property type="entry name" value="MITOCHONDRIAL RIBOSOME PROTEIN L39/PROLYL-TRNA LIGASE FAMILY MEMBER"/>
    <property type="match status" value="1"/>
</dbReference>
<keyword evidence="1" id="KW-0030">Aminoacyl-tRNA synthetase</keyword>
<dbReference type="AlphaFoldDB" id="A0A0G0CA06"/>
<evidence type="ECO:0000256" key="1">
    <source>
        <dbReference type="ARBA" id="ARBA00023146"/>
    </source>
</evidence>
<dbReference type="PANTHER" id="PTHR42753:SF2">
    <property type="entry name" value="PROLINE--TRNA LIGASE"/>
    <property type="match status" value="1"/>
</dbReference>
<dbReference type="InterPro" id="IPR036621">
    <property type="entry name" value="Anticodon-bd_dom_sf"/>
</dbReference>
<feature type="domain" description="Anticodon-binding" evidence="3">
    <location>
        <begin position="168"/>
        <end position="259"/>
    </location>
</feature>
<dbReference type="Gene3D" id="3.40.50.800">
    <property type="entry name" value="Anticodon-binding domain"/>
    <property type="match status" value="1"/>
</dbReference>
<dbReference type="InterPro" id="IPR002314">
    <property type="entry name" value="aa-tRNA-synt_IIb"/>
</dbReference>
<dbReference type="SUPFAM" id="SSF55681">
    <property type="entry name" value="Class II aaRS and biotin synthetases"/>
    <property type="match status" value="1"/>
</dbReference>
<accession>A0A0G0CA06</accession>
<organism evidence="4 5">
    <name type="scientific">Candidatus Nomurabacteria bacterium GW2011_GWB1_35_20</name>
    <dbReference type="NCBI Taxonomy" id="1618740"/>
    <lineage>
        <taxon>Bacteria</taxon>
        <taxon>Candidatus Nomuraibacteriota</taxon>
    </lineage>
</organism>
<sequence>MKDLYSFSKDEKEHNEFYEKSKEAYKNIFKRVGIGHLTYITFASGGSFSKFSHEFQTVSATGEDTIYINEENNVAVNKEVCDDEVISSLGLEKNKLVEKKAVEVGNIFTLGTRFSDALDLTYQTEKGDKKPVFMGSYGIGPARLMGAVVEVLADDKGIIWPESIAPFKVHLLSLGEEENVKKQAEYVYDTLMKKNIEVLFDDRKGISPGEKFAEADLLGMPYRVVISARSMKDNGIEIKKRNEEKGQSVSLEELLKLLASNH</sequence>
<proteinExistence type="predicted"/>
<dbReference type="InterPro" id="IPR004154">
    <property type="entry name" value="Anticodon-bd"/>
</dbReference>
<dbReference type="Gene3D" id="3.30.930.10">
    <property type="entry name" value="Bira Bifunctional Protein, Domain 2"/>
    <property type="match status" value="1"/>
</dbReference>
<dbReference type="GO" id="GO:0004827">
    <property type="term" value="F:proline-tRNA ligase activity"/>
    <property type="evidence" value="ECO:0007669"/>
    <property type="project" value="TreeGrafter"/>
</dbReference>
<comment type="caution">
    <text evidence="4">The sequence shown here is derived from an EMBL/GenBank/DDBJ whole genome shotgun (WGS) entry which is preliminary data.</text>
</comment>
<keyword evidence="4" id="KW-0436">Ligase</keyword>
<name>A0A0G0CA06_9BACT</name>
<evidence type="ECO:0000259" key="2">
    <source>
        <dbReference type="Pfam" id="PF00587"/>
    </source>
</evidence>
<dbReference type="PATRIC" id="fig|1618740.3.peg.68"/>
<dbReference type="SUPFAM" id="SSF52954">
    <property type="entry name" value="Class II aaRS ABD-related"/>
    <property type="match status" value="1"/>
</dbReference>
<dbReference type="GO" id="GO:0005524">
    <property type="term" value="F:ATP binding"/>
    <property type="evidence" value="ECO:0007669"/>
    <property type="project" value="InterPro"/>
</dbReference>
<dbReference type="Pfam" id="PF03129">
    <property type="entry name" value="HGTP_anticodon"/>
    <property type="match status" value="1"/>
</dbReference>